<evidence type="ECO:0000256" key="1">
    <source>
        <dbReference type="SAM" id="Phobius"/>
    </source>
</evidence>
<keyword evidence="3" id="KW-1185">Reference proteome</keyword>
<dbReference type="EMBL" id="UYYB01019136">
    <property type="protein sequence ID" value="VDM71169.1"/>
    <property type="molecule type" value="Genomic_DNA"/>
</dbReference>
<organism evidence="2 3">
    <name type="scientific">Strongylus vulgaris</name>
    <name type="common">Blood worm</name>
    <dbReference type="NCBI Taxonomy" id="40348"/>
    <lineage>
        <taxon>Eukaryota</taxon>
        <taxon>Metazoa</taxon>
        <taxon>Ecdysozoa</taxon>
        <taxon>Nematoda</taxon>
        <taxon>Chromadorea</taxon>
        <taxon>Rhabditida</taxon>
        <taxon>Rhabditina</taxon>
        <taxon>Rhabditomorpha</taxon>
        <taxon>Strongyloidea</taxon>
        <taxon>Strongylidae</taxon>
        <taxon>Strongylus</taxon>
    </lineage>
</organism>
<protein>
    <submittedName>
        <fullName evidence="2">Uncharacterized protein</fullName>
    </submittedName>
</protein>
<proteinExistence type="predicted"/>
<evidence type="ECO:0000313" key="3">
    <source>
        <dbReference type="Proteomes" id="UP000270094"/>
    </source>
</evidence>
<evidence type="ECO:0000313" key="2">
    <source>
        <dbReference type="EMBL" id="VDM71169.1"/>
    </source>
</evidence>
<name>A0A3P7IVJ3_STRVU</name>
<keyword evidence="1" id="KW-1133">Transmembrane helix</keyword>
<keyword evidence="1" id="KW-0472">Membrane</keyword>
<reference evidence="2 3" key="1">
    <citation type="submission" date="2018-11" db="EMBL/GenBank/DDBJ databases">
        <authorList>
            <consortium name="Pathogen Informatics"/>
        </authorList>
    </citation>
    <scope>NUCLEOTIDE SEQUENCE [LARGE SCALE GENOMIC DNA]</scope>
</reference>
<accession>A0A3P7IVJ3</accession>
<gene>
    <name evidence="2" type="ORF">SVUK_LOCUS6167</name>
</gene>
<dbReference type="AlphaFoldDB" id="A0A3P7IVJ3"/>
<keyword evidence="1" id="KW-0812">Transmembrane</keyword>
<feature type="transmembrane region" description="Helical" evidence="1">
    <location>
        <begin position="42"/>
        <end position="69"/>
    </location>
</feature>
<sequence>MPFYGTETKFSLQQRPYWSTGHSEKFLSATWSSAPASRHSSAGVFVAVLTAFLMFVLGLLVGAFLHAIAFPDGGSPLVGLKLHCGVALDS</sequence>
<dbReference type="Proteomes" id="UP000270094">
    <property type="component" value="Unassembled WGS sequence"/>
</dbReference>
<dbReference type="OrthoDB" id="10542798at2759"/>